<keyword evidence="1" id="KW-0472">Membrane</keyword>
<accession>A0ABT4JEI3</accession>
<evidence type="ECO:0000313" key="2">
    <source>
        <dbReference type="EMBL" id="MCZ2474678.1"/>
    </source>
</evidence>
<keyword evidence="1" id="KW-1133">Transmembrane helix</keyword>
<feature type="transmembrane region" description="Helical" evidence="1">
    <location>
        <begin position="48"/>
        <end position="66"/>
    </location>
</feature>
<evidence type="ECO:0000313" key="3">
    <source>
        <dbReference type="Proteomes" id="UP001321186"/>
    </source>
</evidence>
<gene>
    <name evidence="2" type="ORF">G9H61_04435</name>
</gene>
<name>A0ABT4JEI3_9BACT</name>
<evidence type="ECO:0000256" key="1">
    <source>
        <dbReference type="SAM" id="Phobius"/>
    </source>
</evidence>
<dbReference type="RefSeq" id="WP_269009664.1">
    <property type="nucleotide sequence ID" value="NZ_JAANOH010000002.1"/>
</dbReference>
<keyword evidence="1" id="KW-0812">Transmembrane</keyword>
<keyword evidence="3" id="KW-1185">Reference proteome</keyword>
<feature type="transmembrane region" description="Helical" evidence="1">
    <location>
        <begin position="12"/>
        <end position="28"/>
    </location>
</feature>
<organism evidence="2 3">
    <name type="scientific">Aquirufa ecclesiirivi</name>
    <dbReference type="NCBI Taxonomy" id="2715124"/>
    <lineage>
        <taxon>Bacteria</taxon>
        <taxon>Pseudomonadati</taxon>
        <taxon>Bacteroidota</taxon>
        <taxon>Cytophagia</taxon>
        <taxon>Cytophagales</taxon>
        <taxon>Flectobacillaceae</taxon>
        <taxon>Aquirufa</taxon>
    </lineage>
</organism>
<comment type="caution">
    <text evidence="2">The sequence shown here is derived from an EMBL/GenBank/DDBJ whole genome shotgun (WGS) entry which is preliminary data.</text>
</comment>
<protein>
    <submittedName>
        <fullName evidence="2">Uncharacterized protein</fullName>
    </submittedName>
</protein>
<dbReference type="Proteomes" id="UP001321186">
    <property type="component" value="Unassembled WGS sequence"/>
</dbReference>
<proteinExistence type="predicted"/>
<sequence length="110" mass="13008">MENLLSFRWTSWYVNIFIVMTSLVIPMVDYIKTWDWIPFTYFIVDTRYVLVGLIILVLYLLFSMFIDQSRYPLLFQESRLATSAVILYGIFLWIERPFGLEGVGVVSFGK</sequence>
<dbReference type="EMBL" id="JAANOH010000002">
    <property type="protein sequence ID" value="MCZ2474678.1"/>
    <property type="molecule type" value="Genomic_DNA"/>
</dbReference>
<reference evidence="2 3" key="1">
    <citation type="submission" date="2020-03" db="EMBL/GenBank/DDBJ databases">
        <authorList>
            <person name="Pitt A."/>
            <person name="Hahn M.W."/>
        </authorList>
    </citation>
    <scope>NUCLEOTIDE SEQUENCE [LARGE SCALE GENOMIC DNA]</scope>
    <source>
        <strain evidence="2 3">5A-MARBSE</strain>
    </source>
</reference>